<keyword evidence="4" id="KW-1185">Reference proteome</keyword>
<dbReference type="OrthoDB" id="5432555at2"/>
<dbReference type="PANTHER" id="PTHR30041:SF8">
    <property type="entry name" value="PROTEIN YFFB"/>
    <property type="match status" value="1"/>
</dbReference>
<sequence>MARITFFEKPGCIGNARQRALLAASGHDLDTRDILHEPWTVERLRPFFGDRPVRDWFNQSAPRVKSGEVQPDALTAEEALGLMVRDPLLIRRPLMQVGCERMAGFEQEKVEAWIGLRPTNRPVTDDCPRFEPGRR</sequence>
<dbReference type="AlphaFoldDB" id="A0A4R1YST4"/>
<dbReference type="NCBIfam" id="TIGR01616">
    <property type="entry name" value="nitro_assoc"/>
    <property type="match status" value="1"/>
</dbReference>
<reference evidence="3 4" key="1">
    <citation type="submission" date="2019-03" db="EMBL/GenBank/DDBJ databases">
        <title>Genomic Encyclopedia of Type Strains, Phase IV (KMG-IV): sequencing the most valuable type-strain genomes for metagenomic binning, comparative biology and taxonomic classification.</title>
        <authorList>
            <person name="Goeker M."/>
        </authorList>
    </citation>
    <scope>NUCLEOTIDE SEQUENCE [LARGE SCALE GENOMIC DNA]</scope>
    <source>
        <strain evidence="3 4">DSM 21153</strain>
    </source>
</reference>
<proteinExistence type="inferred from homology"/>
<dbReference type="InterPro" id="IPR036249">
    <property type="entry name" value="Thioredoxin-like_sf"/>
</dbReference>
<name>A0A4R1YST4_9RHOB</name>
<evidence type="ECO:0000256" key="1">
    <source>
        <dbReference type="ARBA" id="ARBA00007198"/>
    </source>
</evidence>
<evidence type="ECO:0000313" key="4">
    <source>
        <dbReference type="Proteomes" id="UP000295277"/>
    </source>
</evidence>
<gene>
    <name evidence="3" type="ORF">EV216_11583</name>
</gene>
<evidence type="ECO:0000256" key="2">
    <source>
        <dbReference type="PROSITE-ProRule" id="PRU01282"/>
    </source>
</evidence>
<dbReference type="InterPro" id="IPR006660">
    <property type="entry name" value="Arsenate_reductase-like"/>
</dbReference>
<dbReference type="Gene3D" id="3.40.30.10">
    <property type="entry name" value="Glutaredoxin"/>
    <property type="match status" value="1"/>
</dbReference>
<accession>A0A4R1YST4</accession>
<dbReference type="Proteomes" id="UP000295277">
    <property type="component" value="Unassembled WGS sequence"/>
</dbReference>
<dbReference type="Pfam" id="PF03960">
    <property type="entry name" value="ArsC"/>
    <property type="match status" value="1"/>
</dbReference>
<evidence type="ECO:0000313" key="3">
    <source>
        <dbReference type="EMBL" id="TCM82719.1"/>
    </source>
</evidence>
<dbReference type="InterPro" id="IPR006503">
    <property type="entry name" value="Nase-assoc"/>
</dbReference>
<dbReference type="SUPFAM" id="SSF52833">
    <property type="entry name" value="Thioredoxin-like"/>
    <property type="match status" value="1"/>
</dbReference>
<dbReference type="RefSeq" id="WP_132695580.1">
    <property type="nucleotide sequence ID" value="NZ_SLVM01000015.1"/>
</dbReference>
<protein>
    <submittedName>
        <fullName evidence="3">Nitrogenase-associated protein</fullName>
    </submittedName>
</protein>
<dbReference type="PANTHER" id="PTHR30041">
    <property type="entry name" value="ARSENATE REDUCTASE"/>
    <property type="match status" value="1"/>
</dbReference>
<organism evidence="3 4">
    <name type="scientific">Rhodovulum steppense</name>
    <dbReference type="NCBI Taxonomy" id="540251"/>
    <lineage>
        <taxon>Bacteria</taxon>
        <taxon>Pseudomonadati</taxon>
        <taxon>Pseudomonadota</taxon>
        <taxon>Alphaproteobacteria</taxon>
        <taxon>Rhodobacterales</taxon>
        <taxon>Paracoccaceae</taxon>
        <taxon>Rhodovulum</taxon>
    </lineage>
</organism>
<comment type="similarity">
    <text evidence="1 2">Belongs to the ArsC family.</text>
</comment>
<comment type="caution">
    <text evidence="3">The sequence shown here is derived from an EMBL/GenBank/DDBJ whole genome shotgun (WGS) entry which is preliminary data.</text>
</comment>
<dbReference type="PROSITE" id="PS51353">
    <property type="entry name" value="ARSC"/>
    <property type="match status" value="1"/>
</dbReference>
<dbReference type="EMBL" id="SLVM01000015">
    <property type="protein sequence ID" value="TCM82719.1"/>
    <property type="molecule type" value="Genomic_DNA"/>
</dbReference>
<dbReference type="CDD" id="cd03033">
    <property type="entry name" value="ArsC_15kD"/>
    <property type="match status" value="1"/>
</dbReference>